<dbReference type="KEGG" id="rta:Rta_25590"/>
<sequence>MNATTVAVDLAKSVFQVAEADAQGRITNSHRLTRTQFERFFANRQVDRVVMEACGSAHHWARSLTGRGLPVRLLPPAHVRRYCLRNKTDAADCAALLEAHRNPKIRDVRIKSVEQQAL</sequence>
<dbReference type="GO" id="GO:0004803">
    <property type="term" value="F:transposase activity"/>
    <property type="evidence" value="ECO:0007669"/>
    <property type="project" value="InterPro"/>
</dbReference>
<dbReference type="HOGENOM" id="CLU_036902_16_0_4"/>
<proteinExistence type="predicted"/>
<evidence type="ECO:0000313" key="3">
    <source>
        <dbReference type="Proteomes" id="UP000008385"/>
    </source>
</evidence>
<dbReference type="GO" id="GO:0006313">
    <property type="term" value="P:DNA transposition"/>
    <property type="evidence" value="ECO:0007669"/>
    <property type="project" value="InterPro"/>
</dbReference>
<feature type="domain" description="Transposase IS110-like N-terminal" evidence="1">
    <location>
        <begin position="6"/>
        <end position="118"/>
    </location>
</feature>
<dbReference type="AlphaFoldDB" id="F5Y2W1"/>
<gene>
    <name evidence="2" type="ordered locus">Rta_25590</name>
</gene>
<keyword evidence="3" id="KW-1185">Reference proteome</keyword>
<reference evidence="3" key="1">
    <citation type="submission" date="2006-01" db="EMBL/GenBank/DDBJ databases">
        <title>Genome of the cyst-dividing bacterium Ramlibacter tataouinensis.</title>
        <authorList>
            <person name="Barakat M."/>
            <person name="Ortet P."/>
            <person name="De Luca G."/>
            <person name="Jourlin-Castelli C."/>
            <person name="Ansaldi M."/>
            <person name="Py B."/>
            <person name="Fichant G."/>
            <person name="Coutinho P."/>
            <person name="Voulhoux R."/>
            <person name="Bastien O."/>
            <person name="Roy S."/>
            <person name="Marechal E."/>
            <person name="Henrissat B."/>
            <person name="Quentin Y."/>
            <person name="Noirot P."/>
            <person name="Filloux A."/>
            <person name="Mejean V."/>
            <person name="DuBow M."/>
            <person name="Barras F."/>
            <person name="Heulin T."/>
        </authorList>
    </citation>
    <scope>NUCLEOTIDE SEQUENCE [LARGE SCALE GENOMIC DNA]</scope>
    <source>
        <strain evidence="3">ATCC BAA-407 / DSM 14655 / LMG 21543 / TTB310</strain>
    </source>
</reference>
<reference evidence="2 3" key="2">
    <citation type="journal article" date="2011" name="PLoS ONE">
        <title>The Cyst-Dividing Bacterium Ramlibacter tataouinensis TTB310 Genome Reveals a Well-Stocked Toolbox for Adaptation to a Desert Environment.</title>
        <authorList>
            <person name="De Luca G."/>
            <person name="Barakat M."/>
            <person name="Ortet P."/>
            <person name="Fochesato S."/>
            <person name="Jourlin-Castelli C."/>
            <person name="Ansaldi M."/>
            <person name="Py B."/>
            <person name="Fichant G."/>
            <person name="Coutinho P.M."/>
            <person name="Voulhoux R."/>
            <person name="Bastien O."/>
            <person name="Marechal E."/>
            <person name="Henrissat B."/>
            <person name="Quentin Y."/>
            <person name="Noirot P."/>
            <person name="Filloux A."/>
            <person name="Mejean V."/>
            <person name="Dubow M.S."/>
            <person name="Barras F."/>
            <person name="Barbe V."/>
            <person name="Weissenbach J."/>
            <person name="Mihalcescu I."/>
            <person name="Vermeglio A."/>
            <person name="Achouak W."/>
            <person name="Heulin T."/>
        </authorList>
    </citation>
    <scope>NUCLEOTIDE SEQUENCE [LARGE SCALE GENOMIC DNA]</scope>
    <source>
        <strain evidence="3">ATCC BAA-407 / DSM 14655 / LMG 21543 / TTB310</strain>
    </source>
</reference>
<dbReference type="PANTHER" id="PTHR33055">
    <property type="entry name" value="TRANSPOSASE FOR INSERTION SEQUENCE ELEMENT IS1111A"/>
    <property type="match status" value="1"/>
</dbReference>
<dbReference type="GO" id="GO:0003677">
    <property type="term" value="F:DNA binding"/>
    <property type="evidence" value="ECO:0007669"/>
    <property type="project" value="InterPro"/>
</dbReference>
<dbReference type="Pfam" id="PF01548">
    <property type="entry name" value="DEDD_Tnp_IS110"/>
    <property type="match status" value="1"/>
</dbReference>
<dbReference type="eggNOG" id="COG3547">
    <property type="taxonomic scope" value="Bacteria"/>
</dbReference>
<accession>F5Y2W1</accession>
<dbReference type="InterPro" id="IPR002525">
    <property type="entry name" value="Transp_IS110-like_N"/>
</dbReference>
<dbReference type="STRING" id="365046.Rta_25590"/>
<dbReference type="EMBL" id="CP000245">
    <property type="protein sequence ID" value="AEG93657.1"/>
    <property type="molecule type" value="Genomic_DNA"/>
</dbReference>
<name>F5Y2W1_RAMTT</name>
<evidence type="ECO:0000259" key="1">
    <source>
        <dbReference type="Pfam" id="PF01548"/>
    </source>
</evidence>
<evidence type="ECO:0000313" key="2">
    <source>
        <dbReference type="EMBL" id="AEG93657.1"/>
    </source>
</evidence>
<dbReference type="Proteomes" id="UP000008385">
    <property type="component" value="Chromosome"/>
</dbReference>
<dbReference type="PANTHER" id="PTHR33055:SF3">
    <property type="entry name" value="PUTATIVE TRANSPOSASE FOR IS117-RELATED"/>
    <property type="match status" value="1"/>
</dbReference>
<dbReference type="InterPro" id="IPR047650">
    <property type="entry name" value="Transpos_IS110"/>
</dbReference>
<dbReference type="PATRIC" id="fig|365046.3.peg.2614"/>
<protein>
    <submittedName>
        <fullName evidence="2">Transposase-like protein</fullName>
    </submittedName>
</protein>
<organism evidence="2 3">
    <name type="scientific">Ramlibacter tataouinensis (strain ATCC BAA-407 / DSM 14655 / LMG 21543 / TTB310)</name>
    <dbReference type="NCBI Taxonomy" id="365046"/>
    <lineage>
        <taxon>Bacteria</taxon>
        <taxon>Pseudomonadati</taxon>
        <taxon>Pseudomonadota</taxon>
        <taxon>Betaproteobacteria</taxon>
        <taxon>Burkholderiales</taxon>
        <taxon>Comamonadaceae</taxon>
        <taxon>Ramlibacter</taxon>
    </lineage>
</organism>